<dbReference type="AlphaFoldDB" id="A0A4Y9F532"/>
<protein>
    <submittedName>
        <fullName evidence="1">Uncharacterized protein</fullName>
    </submittedName>
</protein>
<dbReference type="OrthoDB" id="9832919at2"/>
<reference evidence="1 2" key="1">
    <citation type="submission" date="2019-03" db="EMBL/GenBank/DDBJ databases">
        <title>Diversity of the mouse oral microbiome.</title>
        <authorList>
            <person name="Joseph S."/>
            <person name="Aduse-Opoku J."/>
            <person name="Curtis M."/>
            <person name="Wade W."/>
            <person name="Hashim A."/>
        </authorList>
    </citation>
    <scope>NUCLEOTIDE SEQUENCE [LARGE SCALE GENOMIC DNA]</scope>
    <source>
        <strain evidence="2">irhom_31</strain>
    </source>
</reference>
<gene>
    <name evidence="1" type="ORF">E4U03_02855</name>
</gene>
<sequence length="140" mass="15093">MIFANWATDTYTSVSLGSAVKRQSSHGGLKKFHKALHMADSMVRGETVVDVATGKFGSFGDSLLVITNERVLILKNSFQAGNSISLDLHALDQAKLTHLPFLGNTLTIDGYRFSQIPADYTGTLRTLLAADLAGHWAQAA</sequence>
<accession>A0A4Y9F532</accession>
<dbReference type="RefSeq" id="WP_135011484.1">
    <property type="nucleotide sequence ID" value="NZ_JADGLK010000007.1"/>
</dbReference>
<dbReference type="EMBL" id="SPQC01000007">
    <property type="protein sequence ID" value="TFU23488.1"/>
    <property type="molecule type" value="Genomic_DNA"/>
</dbReference>
<proteinExistence type="predicted"/>
<organism evidence="1 2">
    <name type="scientific">Rothia nasimurium</name>
    <dbReference type="NCBI Taxonomy" id="85336"/>
    <lineage>
        <taxon>Bacteria</taxon>
        <taxon>Bacillati</taxon>
        <taxon>Actinomycetota</taxon>
        <taxon>Actinomycetes</taxon>
        <taxon>Micrococcales</taxon>
        <taxon>Micrococcaceae</taxon>
        <taxon>Rothia</taxon>
    </lineage>
</organism>
<evidence type="ECO:0000313" key="1">
    <source>
        <dbReference type="EMBL" id="TFU23488.1"/>
    </source>
</evidence>
<comment type="caution">
    <text evidence="1">The sequence shown here is derived from an EMBL/GenBank/DDBJ whole genome shotgun (WGS) entry which is preliminary data.</text>
</comment>
<evidence type="ECO:0000313" key="2">
    <source>
        <dbReference type="Proteomes" id="UP000297951"/>
    </source>
</evidence>
<name>A0A4Y9F532_9MICC</name>
<dbReference type="Proteomes" id="UP000297951">
    <property type="component" value="Unassembled WGS sequence"/>
</dbReference>